<dbReference type="Proteomes" id="UP000031532">
    <property type="component" value="Unassembled WGS sequence"/>
</dbReference>
<protein>
    <submittedName>
        <fullName evidence="1">Uncharacterized protein</fullName>
    </submittedName>
</protein>
<comment type="caution">
    <text evidence="1">The sequence shown here is derived from an EMBL/GenBank/DDBJ whole genome shotgun (WGS) entry which is preliminary data.</text>
</comment>
<name>A0A9X5E722_9CYAN</name>
<dbReference type="EMBL" id="JTJC03000004">
    <property type="protein sequence ID" value="NHC36111.1"/>
    <property type="molecule type" value="Genomic_DNA"/>
</dbReference>
<reference evidence="1 2" key="1">
    <citation type="journal article" date="2015" name="Genome Announc.">
        <title>Draft Genome Sequence of the Terrestrial Cyanobacterium Scytonema millei VB511283, Isolated from Eastern India.</title>
        <authorList>
            <person name="Sen D."/>
            <person name="Chandrababunaidu M.M."/>
            <person name="Singh D."/>
            <person name="Sanghi N."/>
            <person name="Ghorai A."/>
            <person name="Mishra G.P."/>
            <person name="Madduluri M."/>
            <person name="Adhikary S.P."/>
            <person name="Tripathy S."/>
        </authorList>
    </citation>
    <scope>NUCLEOTIDE SEQUENCE [LARGE SCALE GENOMIC DNA]</scope>
    <source>
        <strain evidence="1 2">VB511283</strain>
    </source>
</reference>
<evidence type="ECO:0000313" key="1">
    <source>
        <dbReference type="EMBL" id="NHC36111.1"/>
    </source>
</evidence>
<dbReference type="RefSeq" id="WP_165587716.1">
    <property type="nucleotide sequence ID" value="NZ_JTJC03000004.1"/>
</dbReference>
<proteinExistence type="predicted"/>
<evidence type="ECO:0000313" key="2">
    <source>
        <dbReference type="Proteomes" id="UP000031532"/>
    </source>
</evidence>
<accession>A0A9X5E722</accession>
<keyword evidence="2" id="KW-1185">Reference proteome</keyword>
<dbReference type="AlphaFoldDB" id="A0A9X5E722"/>
<gene>
    <name evidence="1" type="ORF">QH73_0015910</name>
</gene>
<organism evidence="1 2">
    <name type="scientific">Scytonema millei VB511283</name>
    <dbReference type="NCBI Taxonomy" id="1245923"/>
    <lineage>
        <taxon>Bacteria</taxon>
        <taxon>Bacillati</taxon>
        <taxon>Cyanobacteriota</taxon>
        <taxon>Cyanophyceae</taxon>
        <taxon>Nostocales</taxon>
        <taxon>Scytonemataceae</taxon>
        <taxon>Scytonema</taxon>
    </lineage>
</organism>
<sequence length="50" mass="5984">MHAKTTSYSLDRVDVDIQLKNRRSKLSMIWVKEFDGKRHHLVARWISQDS</sequence>